<gene>
    <name evidence="2" type="ORF">METZ01_LOCUS134125</name>
</gene>
<protein>
    <submittedName>
        <fullName evidence="2">Uncharacterized protein</fullName>
    </submittedName>
</protein>
<organism evidence="2">
    <name type="scientific">marine metagenome</name>
    <dbReference type="NCBI Taxonomy" id="408172"/>
    <lineage>
        <taxon>unclassified sequences</taxon>
        <taxon>metagenomes</taxon>
        <taxon>ecological metagenomes</taxon>
    </lineage>
</organism>
<evidence type="ECO:0000256" key="1">
    <source>
        <dbReference type="SAM" id="MobiDB-lite"/>
    </source>
</evidence>
<feature type="compositionally biased region" description="Polar residues" evidence="1">
    <location>
        <begin position="14"/>
        <end position="24"/>
    </location>
</feature>
<feature type="region of interest" description="Disordered" evidence="1">
    <location>
        <begin position="1"/>
        <end position="31"/>
    </location>
</feature>
<dbReference type="EMBL" id="UINC01019218">
    <property type="protein sequence ID" value="SVA81271.1"/>
    <property type="molecule type" value="Genomic_DNA"/>
</dbReference>
<feature type="compositionally biased region" description="Basic and acidic residues" evidence="1">
    <location>
        <begin position="1"/>
        <end position="10"/>
    </location>
</feature>
<evidence type="ECO:0000313" key="2">
    <source>
        <dbReference type="EMBL" id="SVA81271.1"/>
    </source>
</evidence>
<name>A0A381YXC3_9ZZZZ</name>
<accession>A0A381YXC3</accession>
<sequence length="31" mass="3456">MILPEFEKSPLNKFGSSGKNSFKTTDPVLKD</sequence>
<reference evidence="2" key="1">
    <citation type="submission" date="2018-05" db="EMBL/GenBank/DDBJ databases">
        <authorList>
            <person name="Lanie J.A."/>
            <person name="Ng W.-L."/>
            <person name="Kazmierczak K.M."/>
            <person name="Andrzejewski T.M."/>
            <person name="Davidsen T.M."/>
            <person name="Wayne K.J."/>
            <person name="Tettelin H."/>
            <person name="Glass J.I."/>
            <person name="Rusch D."/>
            <person name="Podicherti R."/>
            <person name="Tsui H.-C.T."/>
            <person name="Winkler M.E."/>
        </authorList>
    </citation>
    <scope>NUCLEOTIDE SEQUENCE</scope>
</reference>
<proteinExistence type="predicted"/>
<dbReference type="AlphaFoldDB" id="A0A381YXC3"/>